<name>A0AAV6NUE8_9ROSI</name>
<organism evidence="1 2">
    <name type="scientific">Cucurbita argyrosperma subsp. sororia</name>
    <dbReference type="NCBI Taxonomy" id="37648"/>
    <lineage>
        <taxon>Eukaryota</taxon>
        <taxon>Viridiplantae</taxon>
        <taxon>Streptophyta</taxon>
        <taxon>Embryophyta</taxon>
        <taxon>Tracheophyta</taxon>
        <taxon>Spermatophyta</taxon>
        <taxon>Magnoliopsida</taxon>
        <taxon>eudicotyledons</taxon>
        <taxon>Gunneridae</taxon>
        <taxon>Pentapetalae</taxon>
        <taxon>rosids</taxon>
        <taxon>fabids</taxon>
        <taxon>Cucurbitales</taxon>
        <taxon>Cucurbitaceae</taxon>
        <taxon>Cucurbiteae</taxon>
        <taxon>Cucurbita</taxon>
    </lineage>
</organism>
<dbReference type="Proteomes" id="UP000685013">
    <property type="component" value="Chromosome 4"/>
</dbReference>
<evidence type="ECO:0008006" key="3">
    <source>
        <dbReference type="Google" id="ProtNLM"/>
    </source>
</evidence>
<proteinExistence type="predicted"/>
<accession>A0AAV6NUE8</accession>
<gene>
    <name evidence="1" type="ORF">SDJN03_07474</name>
</gene>
<keyword evidence="2" id="KW-1185">Reference proteome</keyword>
<evidence type="ECO:0000313" key="1">
    <source>
        <dbReference type="EMBL" id="KAG6602241.1"/>
    </source>
</evidence>
<comment type="caution">
    <text evidence="1">The sequence shown here is derived from an EMBL/GenBank/DDBJ whole genome shotgun (WGS) entry which is preliminary data.</text>
</comment>
<evidence type="ECO:0000313" key="2">
    <source>
        <dbReference type="Proteomes" id="UP000685013"/>
    </source>
</evidence>
<protein>
    <recommendedName>
        <fullName evidence="3">SHSP domain-containing protein</fullName>
    </recommendedName>
</protein>
<dbReference type="AlphaFoldDB" id="A0AAV6NUE8"/>
<reference evidence="1 2" key="1">
    <citation type="journal article" date="2021" name="Hortic Res">
        <title>The domestication of Cucurbita argyrosperma as revealed by the genome of its wild relative.</title>
        <authorList>
            <person name="Barrera-Redondo J."/>
            <person name="Sanchez-de la Vega G."/>
            <person name="Aguirre-Liguori J.A."/>
            <person name="Castellanos-Morales G."/>
            <person name="Gutierrez-Guerrero Y.T."/>
            <person name="Aguirre-Dugua X."/>
            <person name="Aguirre-Planter E."/>
            <person name="Tenaillon M.I."/>
            <person name="Lira-Saade R."/>
            <person name="Eguiarte L.E."/>
        </authorList>
    </citation>
    <scope>NUCLEOTIDE SEQUENCE [LARGE SCALE GENOMIC DNA]</scope>
    <source>
        <strain evidence="1">JBR-2021</strain>
    </source>
</reference>
<dbReference type="EMBL" id="JAGKQH010000004">
    <property type="protein sequence ID" value="KAG6602241.1"/>
    <property type="molecule type" value="Genomic_DNA"/>
</dbReference>
<feature type="non-terminal residue" evidence="1">
    <location>
        <position position="1"/>
    </location>
</feature>
<sequence length="109" mass="12993">MSRQVFGWDEMDQQKENYRPNVEWKERKETNKDYFEMIIDFSGCSRNQLQISMSRELRTIDIMTTKKEGYNIARVNETIPIRPECSLDNVYASFVNNDLIITFPKKTNV</sequence>